<feature type="compositionally biased region" description="Basic and acidic residues" evidence="1">
    <location>
        <begin position="704"/>
        <end position="714"/>
    </location>
</feature>
<gene>
    <name evidence="2" type="ORF">SCHPADRAFT_1003083</name>
</gene>
<reference evidence="2 3" key="1">
    <citation type="submission" date="2015-04" db="EMBL/GenBank/DDBJ databases">
        <title>Complete genome sequence of Schizopora paradoxa KUC8140, a cosmopolitan wood degrader in East Asia.</title>
        <authorList>
            <consortium name="DOE Joint Genome Institute"/>
            <person name="Min B."/>
            <person name="Park H."/>
            <person name="Jang Y."/>
            <person name="Kim J.-J."/>
            <person name="Kim K.H."/>
            <person name="Pangilinan J."/>
            <person name="Lipzen A."/>
            <person name="Riley R."/>
            <person name="Grigoriev I.V."/>
            <person name="Spatafora J.W."/>
            <person name="Choi I.-G."/>
        </authorList>
    </citation>
    <scope>NUCLEOTIDE SEQUENCE [LARGE SCALE GENOMIC DNA]</scope>
    <source>
        <strain evidence="2 3">KUC8140</strain>
    </source>
</reference>
<dbReference type="OrthoDB" id="3233731at2759"/>
<feature type="compositionally biased region" description="Low complexity" evidence="1">
    <location>
        <begin position="262"/>
        <end position="285"/>
    </location>
</feature>
<keyword evidence="3" id="KW-1185">Reference proteome</keyword>
<feature type="compositionally biased region" description="Polar residues" evidence="1">
    <location>
        <begin position="203"/>
        <end position="220"/>
    </location>
</feature>
<name>A0A0H2R036_9AGAM</name>
<dbReference type="InParanoid" id="A0A0H2R036"/>
<evidence type="ECO:0000256" key="1">
    <source>
        <dbReference type="SAM" id="MobiDB-lite"/>
    </source>
</evidence>
<feature type="compositionally biased region" description="Basic and acidic residues" evidence="1">
    <location>
        <begin position="581"/>
        <end position="593"/>
    </location>
</feature>
<dbReference type="EMBL" id="KQ086376">
    <property type="protein sequence ID" value="KLO05039.1"/>
    <property type="molecule type" value="Genomic_DNA"/>
</dbReference>
<feature type="region of interest" description="Disordered" evidence="1">
    <location>
        <begin position="498"/>
        <end position="639"/>
    </location>
</feature>
<proteinExistence type="predicted"/>
<evidence type="ECO:0000313" key="3">
    <source>
        <dbReference type="Proteomes" id="UP000053477"/>
    </source>
</evidence>
<feature type="region of interest" description="Disordered" evidence="1">
    <location>
        <begin position="699"/>
        <end position="737"/>
    </location>
</feature>
<protein>
    <submittedName>
        <fullName evidence="2">Uncharacterized protein</fullName>
    </submittedName>
</protein>
<organism evidence="2 3">
    <name type="scientific">Schizopora paradoxa</name>
    <dbReference type="NCBI Taxonomy" id="27342"/>
    <lineage>
        <taxon>Eukaryota</taxon>
        <taxon>Fungi</taxon>
        <taxon>Dikarya</taxon>
        <taxon>Basidiomycota</taxon>
        <taxon>Agaricomycotina</taxon>
        <taxon>Agaricomycetes</taxon>
        <taxon>Hymenochaetales</taxon>
        <taxon>Schizoporaceae</taxon>
        <taxon>Schizopora</taxon>
    </lineage>
</organism>
<feature type="region of interest" description="Disordered" evidence="1">
    <location>
        <begin position="419"/>
        <end position="457"/>
    </location>
</feature>
<feature type="region of interest" description="Disordered" evidence="1">
    <location>
        <begin position="1"/>
        <end position="32"/>
    </location>
</feature>
<feature type="compositionally biased region" description="Low complexity" evidence="1">
    <location>
        <begin position="13"/>
        <end position="31"/>
    </location>
</feature>
<evidence type="ECO:0000313" key="2">
    <source>
        <dbReference type="EMBL" id="KLO05039.1"/>
    </source>
</evidence>
<sequence length="756" mass="79185">MSFAFLAHPPSPSQLNSNNNNTNLKPSKLSNVRSSILPKPKGAQQAVPSGDYFTLAQTTPRRPSVRRRSATVSGTVCSISAWASTIVPGSPAPCTPRTPRTPRTPPLSALAERLRSASASASSPHVVQHKRRRSSVSNNALDFLNLLDTPSTAAYISICTPSPSHLENKPTAPSVGFDLQAQGYTTVFVRLPGTPVTPHTAPLQDSSSRVIPNPSLSEQIANGKVPSVHPVPKTPTTSSKKAFTRLRSLSFKTTKKGSMFLSQHHSSSSSSKHAMATSSSSSSSKPKQRRKSSAASSTPHARYGHLLAPAGGAGALPLAQEVQLSQMLDGGSVDANVKRVAKRHAKDTGAAVSSKKSKSREDAPGDGVSGVYRDGRGGMFWDEDEAFELAGLLKRAPSSPSPLAPAPEQKRALGLGLLRSKQPQQQQTTTTIPADWVDPTRRGSESAASDAETTRSSSIASELGFVVRPLSGTGAGVVAASAFVPGYRIGMGPSTTLPSLHPGDAFNVPPNSKPDEPPMGPPKLTSAARERPRARHRPAPLTLTAALPAPSAPPPQVKSAPARRKRMPIAPLPLPNAVADPRAREVEEGRKDFFASSFSPPLPAPATEQRPSRPAPTPLSSTSQPSATGTSKSGRRLSFNMGLGTMISSTARTVRRASASLGAPSPGPLTAVTGKFNNGSSVHVNARAAESATHLHALAYGQNERGKESRDGSTKSRASSSSSKTLAPAPPPLLRTKVSKLKLSSLFHRGDKSSKA</sequence>
<accession>A0A0H2R036</accession>
<feature type="compositionally biased region" description="Low complexity" evidence="1">
    <location>
        <begin position="715"/>
        <end position="727"/>
    </location>
</feature>
<feature type="region of interest" description="Disordered" evidence="1">
    <location>
        <begin position="339"/>
        <end position="372"/>
    </location>
</feature>
<feature type="compositionally biased region" description="Polar residues" evidence="1">
    <location>
        <begin position="618"/>
        <end position="632"/>
    </location>
</feature>
<feature type="compositionally biased region" description="Low complexity" evidence="1">
    <location>
        <begin position="539"/>
        <end position="549"/>
    </location>
</feature>
<dbReference type="Proteomes" id="UP000053477">
    <property type="component" value="Unassembled WGS sequence"/>
</dbReference>
<dbReference type="AlphaFoldDB" id="A0A0H2R036"/>
<feature type="region of interest" description="Disordered" evidence="1">
    <location>
        <begin position="198"/>
        <end position="308"/>
    </location>
</feature>